<protein>
    <submittedName>
        <fullName evidence="1">Uncharacterized protein</fullName>
    </submittedName>
</protein>
<organism evidence="1">
    <name type="scientific">Lysobacter firmicutimachus</name>
    <dbReference type="NCBI Taxonomy" id="1792846"/>
    <lineage>
        <taxon>Bacteria</taxon>
        <taxon>Pseudomonadati</taxon>
        <taxon>Pseudomonadota</taxon>
        <taxon>Gammaproteobacteria</taxon>
        <taxon>Lysobacterales</taxon>
        <taxon>Lysobacteraceae</taxon>
        <taxon>Lysobacter</taxon>
    </lineage>
</organism>
<dbReference type="AlphaFoldDB" id="A0AAU8MT42"/>
<sequence length="124" mass="12248">MATLTIGVTSKQSLPGAAQLIGVPSTVAATRLLISTTPVGSGLLTCTTNIKSPDWPAPIVTVLPFVQVVLAQGGVGGVQGAPLQAPKSCSGSAATTVVFGGIVSVTLPAYTVPASVPLLVNLSR</sequence>
<dbReference type="EMBL" id="CP159925">
    <property type="protein sequence ID" value="XCO75372.1"/>
    <property type="molecule type" value="Genomic_DNA"/>
</dbReference>
<evidence type="ECO:0000313" key="1">
    <source>
        <dbReference type="EMBL" id="XCO75372.1"/>
    </source>
</evidence>
<gene>
    <name evidence="1" type="ORF">ABU614_00820</name>
</gene>
<dbReference type="RefSeq" id="WP_363798329.1">
    <property type="nucleotide sequence ID" value="NZ_CP159925.1"/>
</dbReference>
<accession>A0AAU8MT42</accession>
<proteinExistence type="predicted"/>
<reference evidence="1" key="1">
    <citation type="submission" date="2024-06" db="EMBL/GenBank/DDBJ databases">
        <authorList>
            <person name="Li S."/>
        </authorList>
    </citation>
    <scope>NUCLEOTIDE SEQUENCE</scope>
    <source>
        <strain evidence="1">SR10</strain>
    </source>
</reference>
<name>A0AAU8MT42_9GAMM</name>